<dbReference type="Gene3D" id="3.10.120.10">
    <property type="entry name" value="Cytochrome b5-like heme/steroid binding domain"/>
    <property type="match status" value="1"/>
</dbReference>
<keyword evidence="3" id="KW-1185">Reference proteome</keyword>
<name>A0A7R9A648_9CRUS</name>
<dbReference type="Proteomes" id="UP000677054">
    <property type="component" value="Unassembled WGS sequence"/>
</dbReference>
<evidence type="ECO:0000259" key="1">
    <source>
        <dbReference type="PROSITE" id="PS50255"/>
    </source>
</evidence>
<dbReference type="InterPro" id="IPR053100">
    <property type="entry name" value="Cytochrome_b5-related"/>
</dbReference>
<sequence>MGGGGSNPDPQSSYAEFRVQNNIWGAKFLDRTSWDWLKGKGKDDSVPSHLWRIHDGLYDLEEFASRHPGGESWIRITRGSDITEAFEASHVHPDVPEGLLKKYRVGEATWPRRSPFTFHPQGFYRTLKKRVGERLGKENGPTWKSRLFQDLLLVAFLLAFLRAAVTGARLWAVVTGTCLALAINYAHNFFHMRDNVRMYVFDLSCWSSREWRISHALSHHLFPNTILDAEIIMFYPFLDYLPRASKGFLLKYFSRIYINFLFPIFMPLDLTKRYLNAVVGKQSLHPENLLPLAELAILAFSRGFGEGLSLWMWIHGSCSVVFLIIGLTAAHHHEDIFHDGDRPSPDRDWGVGQLQAIGERTEVMGSPWLSGITFGDHILHHLFPTVDAFRLPALYPVLEETCREFHVQFNRFTYPELVIGMYRQTGRTVTNPKIPISNCE</sequence>
<dbReference type="GO" id="GO:0006629">
    <property type="term" value="P:lipid metabolic process"/>
    <property type="evidence" value="ECO:0007669"/>
    <property type="project" value="InterPro"/>
</dbReference>
<feature type="domain" description="Cytochrome b5 heme-binding" evidence="1">
    <location>
        <begin position="51"/>
        <end position="109"/>
    </location>
</feature>
<reference evidence="2" key="1">
    <citation type="submission" date="2020-11" db="EMBL/GenBank/DDBJ databases">
        <authorList>
            <person name="Tran Van P."/>
        </authorList>
    </citation>
    <scope>NUCLEOTIDE SEQUENCE</scope>
</reference>
<dbReference type="SUPFAM" id="SSF55856">
    <property type="entry name" value="Cytochrome b5-like heme/steroid binding domain"/>
    <property type="match status" value="1"/>
</dbReference>
<proteinExistence type="predicted"/>
<dbReference type="AlphaFoldDB" id="A0A7R9A648"/>
<dbReference type="SMART" id="SM01117">
    <property type="entry name" value="Cyt-b5"/>
    <property type="match status" value="1"/>
</dbReference>
<dbReference type="PANTHER" id="PTHR16740:SF1">
    <property type="entry name" value="CYTOCHROME B5-RELATED PROTEIN-RELATED"/>
    <property type="match status" value="1"/>
</dbReference>
<dbReference type="PRINTS" id="PR00363">
    <property type="entry name" value="CYTOCHROMEB5"/>
</dbReference>
<evidence type="ECO:0000313" key="3">
    <source>
        <dbReference type="Proteomes" id="UP000677054"/>
    </source>
</evidence>
<accession>A0A7R9A648</accession>
<dbReference type="PROSITE" id="PS50255">
    <property type="entry name" value="CYTOCHROME_B5_2"/>
    <property type="match status" value="1"/>
</dbReference>
<dbReference type="InterPro" id="IPR036400">
    <property type="entry name" value="Cyt_B5-like_heme/steroid_sf"/>
</dbReference>
<dbReference type="PANTHER" id="PTHR16740">
    <property type="entry name" value="CYTOCHROME B5-RELATED PROTEIN-RELATED"/>
    <property type="match status" value="1"/>
</dbReference>
<dbReference type="InterPro" id="IPR005804">
    <property type="entry name" value="FA_desaturase_dom"/>
</dbReference>
<dbReference type="Pfam" id="PF00173">
    <property type="entry name" value="Cyt-b5"/>
    <property type="match status" value="1"/>
</dbReference>
<evidence type="ECO:0000313" key="2">
    <source>
        <dbReference type="EMBL" id="CAD7249160.1"/>
    </source>
</evidence>
<protein>
    <recommendedName>
        <fullName evidence="1">Cytochrome b5 heme-binding domain-containing protein</fullName>
    </recommendedName>
</protein>
<dbReference type="OrthoDB" id="260519at2759"/>
<dbReference type="InterPro" id="IPR001199">
    <property type="entry name" value="Cyt_B5-like_heme/steroid-bd"/>
</dbReference>
<gene>
    <name evidence="2" type="ORF">DSTB1V02_LOCUS8961</name>
</gene>
<dbReference type="EMBL" id="CAJPEV010002163">
    <property type="protein sequence ID" value="CAG0895923.1"/>
    <property type="molecule type" value="Genomic_DNA"/>
</dbReference>
<dbReference type="EMBL" id="LR901680">
    <property type="protein sequence ID" value="CAD7249160.1"/>
    <property type="molecule type" value="Genomic_DNA"/>
</dbReference>
<organism evidence="2">
    <name type="scientific">Darwinula stevensoni</name>
    <dbReference type="NCBI Taxonomy" id="69355"/>
    <lineage>
        <taxon>Eukaryota</taxon>
        <taxon>Metazoa</taxon>
        <taxon>Ecdysozoa</taxon>
        <taxon>Arthropoda</taxon>
        <taxon>Crustacea</taxon>
        <taxon>Oligostraca</taxon>
        <taxon>Ostracoda</taxon>
        <taxon>Podocopa</taxon>
        <taxon>Podocopida</taxon>
        <taxon>Darwinulocopina</taxon>
        <taxon>Darwinuloidea</taxon>
        <taxon>Darwinulidae</taxon>
        <taxon>Darwinula</taxon>
    </lineage>
</organism>
<dbReference type="Pfam" id="PF00487">
    <property type="entry name" value="FA_desaturase"/>
    <property type="match status" value="1"/>
</dbReference>